<dbReference type="InterPro" id="IPR051090">
    <property type="entry name" value="Inositol_monoP_superfamily"/>
</dbReference>
<evidence type="ECO:0008006" key="10">
    <source>
        <dbReference type="Google" id="ProtNLM"/>
    </source>
</evidence>
<dbReference type="PANTHER" id="PTHR43200:SF2">
    <property type="entry name" value="3'(2'),5'-BISPHOSPHATE NUCLEOTIDASE"/>
    <property type="match status" value="1"/>
</dbReference>
<dbReference type="EMBL" id="JAUDZG010000001">
    <property type="protein sequence ID" value="KAK3309471.1"/>
    <property type="molecule type" value="Genomic_DNA"/>
</dbReference>
<proteinExistence type="inferred from homology"/>
<evidence type="ECO:0000256" key="6">
    <source>
        <dbReference type="PIRSR" id="PIRSR600760-2"/>
    </source>
</evidence>
<feature type="binding site" evidence="6">
    <location>
        <position position="352"/>
    </location>
    <ligand>
        <name>Mg(2+)</name>
        <dbReference type="ChEBI" id="CHEBI:18420"/>
        <label>1</label>
        <note>catalytic</note>
    </ligand>
</feature>
<dbReference type="PROSITE" id="PS00629">
    <property type="entry name" value="IMP_1"/>
    <property type="match status" value="1"/>
</dbReference>
<dbReference type="InterPro" id="IPR043504">
    <property type="entry name" value="Peptidase_S1_PA_chymotrypsin"/>
</dbReference>
<reference evidence="8" key="2">
    <citation type="submission" date="2023-06" db="EMBL/GenBank/DDBJ databases">
        <authorList>
            <consortium name="Lawrence Berkeley National Laboratory"/>
            <person name="Mondo S.J."/>
            <person name="Hensen N."/>
            <person name="Bonometti L."/>
            <person name="Westerberg I."/>
            <person name="Brannstrom I.O."/>
            <person name="Guillou S."/>
            <person name="Cros-Aarteil S."/>
            <person name="Calhoun S."/>
            <person name="Haridas S."/>
            <person name="Kuo A."/>
            <person name="Pangilinan J."/>
            <person name="Riley R."/>
            <person name="Labutti K."/>
            <person name="Andreopoulos B."/>
            <person name="Lipzen A."/>
            <person name="Chen C."/>
            <person name="Yanf M."/>
            <person name="Daum C."/>
            <person name="Ng V."/>
            <person name="Clum A."/>
            <person name="Steindorff A."/>
            <person name="Ohm R."/>
            <person name="Martin F."/>
            <person name="Silar P."/>
            <person name="Natvig D."/>
            <person name="Lalanne C."/>
            <person name="Gautier V."/>
            <person name="Ament-Velasquez S.L."/>
            <person name="Kruys A."/>
            <person name="Hutchinson M.I."/>
            <person name="Powell A.J."/>
            <person name="Barry K."/>
            <person name="Miller A.N."/>
            <person name="Grigoriev I.V."/>
            <person name="Debuchy R."/>
            <person name="Gladieux P."/>
            <person name="Thoren M.H."/>
            <person name="Johannesson H."/>
        </authorList>
    </citation>
    <scope>NUCLEOTIDE SEQUENCE</scope>
    <source>
        <strain evidence="8">CBS 333.67</strain>
    </source>
</reference>
<comment type="similarity">
    <text evidence="2">Belongs to the inositol monophosphatase superfamily.</text>
</comment>
<feature type="binding site" evidence="6">
    <location>
        <position position="111"/>
    </location>
    <ligand>
        <name>Mg(2+)</name>
        <dbReference type="ChEBI" id="CHEBI:18420"/>
        <label>1</label>
        <note>catalytic</note>
    </ligand>
</feature>
<feature type="binding site" evidence="6">
    <location>
        <position position="179"/>
    </location>
    <ligand>
        <name>Mg(2+)</name>
        <dbReference type="ChEBI" id="CHEBI:18420"/>
        <label>1</label>
        <note>catalytic</note>
    </ligand>
</feature>
<dbReference type="Proteomes" id="UP001273166">
    <property type="component" value="Unassembled WGS sequence"/>
</dbReference>
<evidence type="ECO:0000313" key="8">
    <source>
        <dbReference type="EMBL" id="KAK3309471.1"/>
    </source>
</evidence>
<dbReference type="AlphaFoldDB" id="A0AAJ0H0B0"/>
<sequence>MSSHRYTREDPQRRVGRPGPVPTNAEPSHQQLSSRPRPAGNLAHEVNIAELAVQRASLATKRVLKLLSSSSSNSSLNKQDNSPVTIADFAAQALLISGLIKAFPGDLFLGEESADALRDPKNRALLDEVWRLVRTTQLSDETSEAKLGKLRNVDDMLACIDSGAREDTMKEGKRYWVMDPVDGTSMFKKGGQYAIALALVQNGVELVGVTACPNLARSKEGTWLLSDSHADLQGYGWMLAASRGGGATVRRMGPGALSRDVYKLDRSNGKEPRTSSSGTPLRYLHFVDSMNSPKTLWQKVQKLAGLRESEYGASTTQLYSSHMRYVAMALGTRNFAQVRWPNKRGAKWSMWDHVGTPLIYTESGPGIITDMSGRPIRYDGGRDLSAYWGIITADSSIHRHVVAEPESAPKGIIAFWNLDVQKEDQPFPAPGSVQPIIRTSGVVDVLFPDEQPDARKPLFIRSGRTSPPSWTTATGWLLKNDIIVTAAHCVYDHDHDEHVTSIQAIVLGGSHGAEQQQQQTRSAKRVVVPREWTDGHRLGTTHYSKHNVALVCLERPFENVRPFAYGGPLGLGGADADELLTVVGYPADVRVGGMPGGGMYEMVVVPVVGDTADGLLRYRGDVQGGLSGAPVVRDRDFAVVGVHVSGGSWNSAVAIGGLHGIDLGLFEEGIRLLEGGCDGSSFDHEVQAGGGREWLCYVPVPRRL</sequence>
<evidence type="ECO:0000256" key="3">
    <source>
        <dbReference type="ARBA" id="ARBA00022723"/>
    </source>
</evidence>
<keyword evidence="3 6" id="KW-0479">Metal-binding</keyword>
<comment type="cofactor">
    <cofactor evidence="1 6">
        <name>Mg(2+)</name>
        <dbReference type="ChEBI" id="CHEBI:18420"/>
    </cofactor>
</comment>
<dbReference type="GO" id="GO:0006508">
    <property type="term" value="P:proteolysis"/>
    <property type="evidence" value="ECO:0007669"/>
    <property type="project" value="InterPro"/>
</dbReference>
<evidence type="ECO:0000256" key="2">
    <source>
        <dbReference type="ARBA" id="ARBA00009759"/>
    </source>
</evidence>
<dbReference type="Gene3D" id="3.40.190.80">
    <property type="match status" value="1"/>
</dbReference>
<feature type="region of interest" description="Disordered" evidence="7">
    <location>
        <begin position="1"/>
        <end position="39"/>
    </location>
</feature>
<dbReference type="RefSeq" id="XP_062725251.1">
    <property type="nucleotide sequence ID" value="XM_062866483.1"/>
</dbReference>
<dbReference type="InterPro" id="IPR000760">
    <property type="entry name" value="Inositol_monophosphatase-like"/>
</dbReference>
<dbReference type="InterPro" id="IPR009003">
    <property type="entry name" value="Peptidase_S1_PA"/>
</dbReference>
<evidence type="ECO:0000256" key="1">
    <source>
        <dbReference type="ARBA" id="ARBA00001946"/>
    </source>
</evidence>
<keyword evidence="4" id="KW-0378">Hydrolase</keyword>
<dbReference type="PANTHER" id="PTHR43200">
    <property type="entry name" value="PHOSPHATASE"/>
    <property type="match status" value="1"/>
</dbReference>
<dbReference type="GO" id="GO:0004252">
    <property type="term" value="F:serine-type endopeptidase activity"/>
    <property type="evidence" value="ECO:0007669"/>
    <property type="project" value="InterPro"/>
</dbReference>
<protein>
    <recommendedName>
        <fullName evidence="10">Serine protease</fullName>
    </recommendedName>
</protein>
<dbReference type="GO" id="GO:0008441">
    <property type="term" value="F:3'(2'),5'-bisphosphate nucleotidase activity"/>
    <property type="evidence" value="ECO:0007669"/>
    <property type="project" value="TreeGrafter"/>
</dbReference>
<evidence type="ECO:0000256" key="5">
    <source>
        <dbReference type="ARBA" id="ARBA00022842"/>
    </source>
</evidence>
<dbReference type="SUPFAM" id="SSF50494">
    <property type="entry name" value="Trypsin-like serine proteases"/>
    <property type="match status" value="1"/>
</dbReference>
<dbReference type="Gene3D" id="2.40.10.10">
    <property type="entry name" value="Trypsin-like serine proteases"/>
    <property type="match status" value="2"/>
</dbReference>
<feature type="compositionally biased region" description="Basic and acidic residues" evidence="7">
    <location>
        <begin position="1"/>
        <end position="13"/>
    </location>
</feature>
<name>A0AAJ0H0B0_9PEZI</name>
<evidence type="ECO:0000313" key="9">
    <source>
        <dbReference type="Proteomes" id="UP001273166"/>
    </source>
</evidence>
<dbReference type="Pfam" id="PF13365">
    <property type="entry name" value="Trypsin_2"/>
    <property type="match status" value="1"/>
</dbReference>
<keyword evidence="5 6" id="KW-0460">Magnesium</keyword>
<accession>A0AAJ0H0B0</accession>
<dbReference type="InterPro" id="IPR018114">
    <property type="entry name" value="TRYPSIN_HIS"/>
</dbReference>
<dbReference type="Pfam" id="PF00459">
    <property type="entry name" value="Inositol_P"/>
    <property type="match status" value="1"/>
</dbReference>
<comment type="caution">
    <text evidence="8">The sequence shown here is derived from an EMBL/GenBank/DDBJ whole genome shotgun (WGS) entry which is preliminary data.</text>
</comment>
<dbReference type="GO" id="GO:0000103">
    <property type="term" value="P:sulfate assimilation"/>
    <property type="evidence" value="ECO:0007669"/>
    <property type="project" value="TreeGrafter"/>
</dbReference>
<evidence type="ECO:0000256" key="4">
    <source>
        <dbReference type="ARBA" id="ARBA00022801"/>
    </source>
</evidence>
<organism evidence="8 9">
    <name type="scientific">Chaetomium strumarium</name>
    <dbReference type="NCBI Taxonomy" id="1170767"/>
    <lineage>
        <taxon>Eukaryota</taxon>
        <taxon>Fungi</taxon>
        <taxon>Dikarya</taxon>
        <taxon>Ascomycota</taxon>
        <taxon>Pezizomycotina</taxon>
        <taxon>Sordariomycetes</taxon>
        <taxon>Sordariomycetidae</taxon>
        <taxon>Sordariales</taxon>
        <taxon>Chaetomiaceae</taxon>
        <taxon>Chaetomium</taxon>
    </lineage>
</organism>
<dbReference type="GeneID" id="87885312"/>
<dbReference type="Gene3D" id="3.30.540.10">
    <property type="entry name" value="Fructose-1,6-Bisphosphatase, subunit A, domain 1"/>
    <property type="match status" value="1"/>
</dbReference>
<keyword evidence="9" id="KW-1185">Reference proteome</keyword>
<dbReference type="InterPro" id="IPR020583">
    <property type="entry name" value="Inositol_monoP_metal-BS"/>
</dbReference>
<dbReference type="GO" id="GO:0046872">
    <property type="term" value="F:metal ion binding"/>
    <property type="evidence" value="ECO:0007669"/>
    <property type="project" value="UniProtKB-KW"/>
</dbReference>
<reference evidence="8" key="1">
    <citation type="journal article" date="2023" name="Mol. Phylogenet. Evol.">
        <title>Genome-scale phylogeny and comparative genomics of the fungal order Sordariales.</title>
        <authorList>
            <person name="Hensen N."/>
            <person name="Bonometti L."/>
            <person name="Westerberg I."/>
            <person name="Brannstrom I.O."/>
            <person name="Guillou S."/>
            <person name="Cros-Aarteil S."/>
            <person name="Calhoun S."/>
            <person name="Haridas S."/>
            <person name="Kuo A."/>
            <person name="Mondo S."/>
            <person name="Pangilinan J."/>
            <person name="Riley R."/>
            <person name="LaButti K."/>
            <person name="Andreopoulos B."/>
            <person name="Lipzen A."/>
            <person name="Chen C."/>
            <person name="Yan M."/>
            <person name="Daum C."/>
            <person name="Ng V."/>
            <person name="Clum A."/>
            <person name="Steindorff A."/>
            <person name="Ohm R.A."/>
            <person name="Martin F."/>
            <person name="Silar P."/>
            <person name="Natvig D.O."/>
            <person name="Lalanne C."/>
            <person name="Gautier V."/>
            <person name="Ament-Velasquez S.L."/>
            <person name="Kruys A."/>
            <person name="Hutchinson M.I."/>
            <person name="Powell A.J."/>
            <person name="Barry K."/>
            <person name="Miller A.N."/>
            <person name="Grigoriev I.V."/>
            <person name="Debuchy R."/>
            <person name="Gladieux P."/>
            <person name="Hiltunen Thoren M."/>
            <person name="Johannesson H."/>
        </authorList>
    </citation>
    <scope>NUCLEOTIDE SEQUENCE</scope>
    <source>
        <strain evidence="8">CBS 333.67</strain>
    </source>
</reference>
<dbReference type="SUPFAM" id="SSF56655">
    <property type="entry name" value="Carbohydrate phosphatase"/>
    <property type="match status" value="1"/>
</dbReference>
<gene>
    <name evidence="8" type="ORF">B0T15DRAFT_488201</name>
</gene>
<dbReference type="PROSITE" id="PS00134">
    <property type="entry name" value="TRYPSIN_HIS"/>
    <property type="match status" value="1"/>
</dbReference>
<feature type="compositionally biased region" description="Polar residues" evidence="7">
    <location>
        <begin position="25"/>
        <end position="34"/>
    </location>
</feature>
<evidence type="ECO:0000256" key="7">
    <source>
        <dbReference type="SAM" id="MobiDB-lite"/>
    </source>
</evidence>
<feature type="binding site" evidence="6">
    <location>
        <position position="182"/>
    </location>
    <ligand>
        <name>Mg(2+)</name>
        <dbReference type="ChEBI" id="CHEBI:18420"/>
        <label>1</label>
        <note>catalytic</note>
    </ligand>
</feature>